<evidence type="ECO:0000256" key="2">
    <source>
        <dbReference type="ARBA" id="ARBA00022618"/>
    </source>
</evidence>
<dbReference type="InterPro" id="IPR036322">
    <property type="entry name" value="WD40_repeat_dom_sf"/>
</dbReference>
<feature type="domain" description="Anaphase-promoting complex subunit 4 long" evidence="7">
    <location>
        <begin position="288"/>
        <end position="489"/>
    </location>
</feature>
<dbReference type="SUPFAM" id="SSF50978">
    <property type="entry name" value="WD40 repeat-like"/>
    <property type="match status" value="1"/>
</dbReference>
<dbReference type="InterPro" id="IPR015943">
    <property type="entry name" value="WD40/YVTN_repeat-like_dom_sf"/>
</dbReference>
<keyword evidence="2" id="KW-0132">Cell division</keyword>
<dbReference type="KEGG" id="pda:103718156"/>
<keyword evidence="8" id="KW-1185">Reference proteome</keyword>
<organism evidence="8 9">
    <name type="scientific">Phoenix dactylifera</name>
    <name type="common">Date palm</name>
    <dbReference type="NCBI Taxonomy" id="42345"/>
    <lineage>
        <taxon>Eukaryota</taxon>
        <taxon>Viridiplantae</taxon>
        <taxon>Streptophyta</taxon>
        <taxon>Embryophyta</taxon>
        <taxon>Tracheophyta</taxon>
        <taxon>Spermatophyta</taxon>
        <taxon>Magnoliopsida</taxon>
        <taxon>Liliopsida</taxon>
        <taxon>Arecaceae</taxon>
        <taxon>Coryphoideae</taxon>
        <taxon>Phoeniceae</taxon>
        <taxon>Phoenix</taxon>
    </lineage>
</organism>
<dbReference type="GO" id="GO:0005680">
    <property type="term" value="C:anaphase-promoting complex"/>
    <property type="evidence" value="ECO:0007669"/>
    <property type="project" value="InterPro"/>
</dbReference>
<proteinExistence type="predicted"/>
<sequence>MAEEGEELEVEMEASAASGPIPFQLQFDKPFPFQIKIAEWNPEKDLLAMVTEDSKVLLHRFNWQRLWTISPGKCITALCWRPDGKAISLGLEDGSILLHDVENGKLLRSIKSHNVAVVCLNWEEDTQLMRGDNKYTYEDRTMRFFPPAPTIPRMPGLGSGDTGLMDDPVETYRDFSNSSHQRFNILCSGDKDGFICFSIFGIFPIGKINIHKLSVSSPFSDKRATYQLHNASIRKVALSKNLRQLVVLSLGELVEDLVTLKGKFIHRDGELVEPDKSSCGEDSSVGMHCLILNTSIFLNRKNELHQVALQASSIEDLIEVVRASLSVMSKQWSDTITSFHEKFDSLSSLIVDHGLESNSQDEFLSLLFGARTSPALHQFLVNSLGEVGLKRVSKAVDNAGKDLHVVVHEHLQPAVEIIGFRIGELRGLSRWRARYQTIGLDEKLIDNATEKAGMLHVQVERFSRVLATVLYQLQNFFNWVSKCIKILLSDPTDQIQPPNSELVVIFLKFLLDHDPVGQLLEADHTIDVDPDTKQRVEQLVMFGGFLDTKFLERTLANEFSQLEQCLKEAFLMPFTTISKKIHCEDLLPLYPIPSSPVASSLHAPTSISYYKDNRDSSPHDLVDYICFRIPDESMDLTNCIGIIRGSTNTSSSIKDISSPGAVLLCIPDGYHCMDLSLYKQREIVLLLNEAITTSESPGRSWMMMVQISDLSFMPLSRLGPANLWKLHELKLPEVLLVSFRHEGMPWCLYLMKMRMKLLIWNEFLPTAVWEVRIITTSKDMTRTLQIVALEASYRSAVAALCPAPCAATTEHHIIQSECRFITLLIEAYTVKYLLFSVEGSLQS</sequence>
<dbReference type="GO" id="GO:0031145">
    <property type="term" value="P:anaphase-promoting complex-dependent catabolic process"/>
    <property type="evidence" value="ECO:0007669"/>
    <property type="project" value="InterPro"/>
</dbReference>
<protein>
    <recommendedName>
        <fullName evidence="1">Anaphase-promoting complex subunit 4</fullName>
    </recommendedName>
</protein>
<reference evidence="8" key="1">
    <citation type="journal article" date="2019" name="Nat. Commun.">
        <title>Genome-wide association mapping of date palm fruit traits.</title>
        <authorList>
            <person name="Hazzouri K.M."/>
            <person name="Gros-Balthazard M."/>
            <person name="Flowers J.M."/>
            <person name="Copetti D."/>
            <person name="Lemansour A."/>
            <person name="Lebrun M."/>
            <person name="Masmoudi K."/>
            <person name="Ferrand S."/>
            <person name="Dhar M.I."/>
            <person name="Fresquez Z.A."/>
            <person name="Rosas U."/>
            <person name="Zhang J."/>
            <person name="Talag J."/>
            <person name="Lee S."/>
            <person name="Kudrna D."/>
            <person name="Powell R.F."/>
            <person name="Leitch I.J."/>
            <person name="Krueger R.R."/>
            <person name="Wing R.A."/>
            <person name="Amiri K.M.A."/>
            <person name="Purugganan M.D."/>
        </authorList>
    </citation>
    <scope>NUCLEOTIDE SEQUENCE [LARGE SCALE GENOMIC DNA]</scope>
    <source>
        <strain evidence="8">cv. Khalas</strain>
    </source>
</reference>
<evidence type="ECO:0000259" key="7">
    <source>
        <dbReference type="Pfam" id="PF12896"/>
    </source>
</evidence>
<dbReference type="OrthoDB" id="2110451at2759"/>
<evidence type="ECO:0000256" key="1">
    <source>
        <dbReference type="ARBA" id="ARBA00016067"/>
    </source>
</evidence>
<keyword evidence="3" id="KW-0498">Mitosis</keyword>
<evidence type="ECO:0000259" key="6">
    <source>
        <dbReference type="Pfam" id="PF12894"/>
    </source>
</evidence>
<evidence type="ECO:0000313" key="8">
    <source>
        <dbReference type="Proteomes" id="UP000228380"/>
    </source>
</evidence>
<keyword evidence="4" id="KW-0833">Ubl conjugation pathway</keyword>
<evidence type="ECO:0000313" key="9">
    <source>
        <dbReference type="RefSeq" id="XP_038979620.1"/>
    </source>
</evidence>
<accession>A0A8B8ZZ67</accession>
<dbReference type="GeneID" id="103718156"/>
<dbReference type="Proteomes" id="UP000228380">
    <property type="component" value="Chromosome 1"/>
</dbReference>
<dbReference type="PANTHER" id="PTHR13260:SF0">
    <property type="entry name" value="ANAPHASE-PROMOTING COMPLEX SUBUNIT 4"/>
    <property type="match status" value="1"/>
</dbReference>
<feature type="domain" description="Anaphase-promoting complex subunit 4-like WD40" evidence="6">
    <location>
        <begin position="39"/>
        <end position="124"/>
    </location>
</feature>
<dbReference type="InterPro" id="IPR024789">
    <property type="entry name" value="APC4"/>
</dbReference>
<reference evidence="9" key="2">
    <citation type="submission" date="2025-08" db="UniProtKB">
        <authorList>
            <consortium name="RefSeq"/>
        </authorList>
    </citation>
    <scope>IDENTIFICATION</scope>
    <source>
        <tissue evidence="9">Young leaves</tissue>
    </source>
</reference>
<evidence type="ECO:0000256" key="4">
    <source>
        <dbReference type="ARBA" id="ARBA00022786"/>
    </source>
</evidence>
<dbReference type="AlphaFoldDB" id="A0A8B8ZZ67"/>
<dbReference type="GO" id="GO:0034399">
    <property type="term" value="C:nuclear periphery"/>
    <property type="evidence" value="ECO:0007669"/>
    <property type="project" value="TreeGrafter"/>
</dbReference>
<dbReference type="GO" id="GO:0051301">
    <property type="term" value="P:cell division"/>
    <property type="evidence" value="ECO:0007669"/>
    <property type="project" value="UniProtKB-KW"/>
</dbReference>
<dbReference type="Pfam" id="PF12896">
    <property type="entry name" value="ANAPC4"/>
    <property type="match status" value="1"/>
</dbReference>
<evidence type="ECO:0000256" key="3">
    <source>
        <dbReference type="ARBA" id="ARBA00022776"/>
    </source>
</evidence>
<dbReference type="RefSeq" id="XP_038979620.1">
    <property type="nucleotide sequence ID" value="XM_039123692.1"/>
</dbReference>
<dbReference type="InterPro" id="IPR024790">
    <property type="entry name" value="APC4_long_dom"/>
</dbReference>
<dbReference type="GO" id="GO:0070979">
    <property type="term" value="P:protein K11-linked ubiquitination"/>
    <property type="evidence" value="ECO:0007669"/>
    <property type="project" value="TreeGrafter"/>
</dbReference>
<dbReference type="InterPro" id="IPR024977">
    <property type="entry name" value="Apc4-like_WD40_dom"/>
</dbReference>
<dbReference type="PANTHER" id="PTHR13260">
    <property type="entry name" value="ANAPHASE PROMOTING COMPLEX SUBUNIT 4 APC4"/>
    <property type="match status" value="1"/>
</dbReference>
<evidence type="ECO:0000256" key="5">
    <source>
        <dbReference type="ARBA" id="ARBA00023306"/>
    </source>
</evidence>
<name>A0A8B8ZZ67_PHODC</name>
<keyword evidence="5" id="KW-0131">Cell cycle</keyword>
<gene>
    <name evidence="9" type="primary">LOC103718156</name>
</gene>
<dbReference type="Gene3D" id="2.130.10.10">
    <property type="entry name" value="YVTN repeat-like/Quinoprotein amine dehydrogenase"/>
    <property type="match status" value="1"/>
</dbReference>
<dbReference type="Pfam" id="PF12894">
    <property type="entry name" value="ANAPC4_WD40"/>
    <property type="match status" value="1"/>
</dbReference>